<gene>
    <name evidence="1" type="ORF">GRI40_10535</name>
</gene>
<comment type="caution">
    <text evidence="1">The sequence shown here is derived from an EMBL/GenBank/DDBJ whole genome shotgun (WGS) entry which is preliminary data.</text>
</comment>
<accession>A0A6I4TF00</accession>
<organism evidence="1 2">
    <name type="scientific">Tsuneonella aeria</name>
    <dbReference type="NCBI Taxonomy" id="1837929"/>
    <lineage>
        <taxon>Bacteria</taxon>
        <taxon>Pseudomonadati</taxon>
        <taxon>Pseudomonadota</taxon>
        <taxon>Alphaproteobacteria</taxon>
        <taxon>Sphingomonadales</taxon>
        <taxon>Erythrobacteraceae</taxon>
        <taxon>Tsuneonella</taxon>
    </lineage>
</organism>
<keyword evidence="2" id="KW-1185">Reference proteome</keyword>
<reference evidence="1 2" key="1">
    <citation type="submission" date="2019-12" db="EMBL/GenBank/DDBJ databases">
        <title>Genomic-based taxomic classification of the family Erythrobacteraceae.</title>
        <authorList>
            <person name="Xu L."/>
        </authorList>
    </citation>
    <scope>NUCLEOTIDE SEQUENCE [LARGE SCALE GENOMIC DNA]</scope>
    <source>
        <strain evidence="1 2">100921-2</strain>
    </source>
</reference>
<dbReference type="RefSeq" id="WP_160611552.1">
    <property type="nucleotide sequence ID" value="NZ_WTZA01000002.1"/>
</dbReference>
<evidence type="ECO:0000313" key="2">
    <source>
        <dbReference type="Proteomes" id="UP000439522"/>
    </source>
</evidence>
<evidence type="ECO:0008006" key="3">
    <source>
        <dbReference type="Google" id="ProtNLM"/>
    </source>
</evidence>
<sequence length="67" mass="7394">MAVNFHGLGTPHTAVAEDERPFWLPLERFEQILGRIARSPDPARFVVTFDDGNASDIMAADALARRG</sequence>
<dbReference type="Proteomes" id="UP000439522">
    <property type="component" value="Unassembled WGS sequence"/>
</dbReference>
<protein>
    <recommendedName>
        <fullName evidence="3">Polysaccharide deacetylase family protein</fullName>
    </recommendedName>
</protein>
<name>A0A6I4TF00_9SPHN</name>
<dbReference type="OrthoDB" id="9763050at2"/>
<evidence type="ECO:0000313" key="1">
    <source>
        <dbReference type="EMBL" id="MXO75653.1"/>
    </source>
</evidence>
<dbReference type="EMBL" id="WTZA01000002">
    <property type="protein sequence ID" value="MXO75653.1"/>
    <property type="molecule type" value="Genomic_DNA"/>
</dbReference>
<proteinExistence type="predicted"/>
<dbReference type="AlphaFoldDB" id="A0A6I4TF00"/>